<reference evidence="16" key="1">
    <citation type="submission" date="2013-07" db="EMBL/GenBank/DDBJ databases">
        <title>Sub-species coevolution in mutualistic symbiosis.</title>
        <authorList>
            <person name="Murfin K."/>
            <person name="Klassen J."/>
            <person name="Lee M."/>
            <person name="Forst S."/>
            <person name="Stock P."/>
            <person name="Goodrich-Blair H."/>
        </authorList>
    </citation>
    <scope>NUCLEOTIDE SEQUENCE [LARGE SCALE GENOMIC DNA]</scope>
    <source>
        <strain evidence="16">Oregonense</strain>
    </source>
</reference>
<dbReference type="Gene3D" id="1.20.120.30">
    <property type="entry name" value="Aspartate receptor, ligand-binding domain"/>
    <property type="match status" value="1"/>
</dbReference>
<protein>
    <submittedName>
        <fullName evidence="16">Methyl-accepting chemotaxis protein I, serine sensor receptor</fullName>
    </submittedName>
</protein>
<evidence type="ECO:0000256" key="5">
    <source>
        <dbReference type="ARBA" id="ARBA00022519"/>
    </source>
</evidence>
<evidence type="ECO:0000256" key="12">
    <source>
        <dbReference type="SAM" id="MobiDB-lite"/>
    </source>
</evidence>
<feature type="transmembrane region" description="Helical" evidence="13">
    <location>
        <begin position="185"/>
        <end position="211"/>
    </location>
</feature>
<keyword evidence="5" id="KW-0997">Cell inner membrane</keyword>
<dbReference type="SMART" id="SM00283">
    <property type="entry name" value="MA"/>
    <property type="match status" value="1"/>
</dbReference>
<dbReference type="GO" id="GO:0007165">
    <property type="term" value="P:signal transduction"/>
    <property type="evidence" value="ECO:0007669"/>
    <property type="project" value="UniProtKB-KW"/>
</dbReference>
<dbReference type="GO" id="GO:0005886">
    <property type="term" value="C:plasma membrane"/>
    <property type="evidence" value="ECO:0007669"/>
    <property type="project" value="UniProtKB-SubCell"/>
</dbReference>
<keyword evidence="16" id="KW-0675">Receptor</keyword>
<dbReference type="Pfam" id="PF00672">
    <property type="entry name" value="HAMP"/>
    <property type="match status" value="1"/>
</dbReference>
<evidence type="ECO:0000313" key="17">
    <source>
        <dbReference type="Proteomes" id="UP000028483"/>
    </source>
</evidence>
<dbReference type="PANTHER" id="PTHR43531:SF14">
    <property type="entry name" value="METHYL-ACCEPTING CHEMOTAXIS PROTEIN I-RELATED"/>
    <property type="match status" value="1"/>
</dbReference>
<dbReference type="InterPro" id="IPR004089">
    <property type="entry name" value="MCPsignal_dom"/>
</dbReference>
<dbReference type="SUPFAM" id="SSF47170">
    <property type="entry name" value="Aspartate receptor, ligand-binding domain"/>
    <property type="match status" value="1"/>
</dbReference>
<dbReference type="GO" id="GO:0004888">
    <property type="term" value="F:transmembrane signaling receptor activity"/>
    <property type="evidence" value="ECO:0007669"/>
    <property type="project" value="InterPro"/>
</dbReference>
<dbReference type="AlphaFoldDB" id="A0A077P9Z7"/>
<evidence type="ECO:0000259" key="15">
    <source>
        <dbReference type="PROSITE" id="PS50885"/>
    </source>
</evidence>
<keyword evidence="7 13" id="KW-1133">Transmembrane helix</keyword>
<dbReference type="Pfam" id="PF00015">
    <property type="entry name" value="MCPsignal"/>
    <property type="match status" value="1"/>
</dbReference>
<evidence type="ECO:0000256" key="10">
    <source>
        <dbReference type="ARBA" id="ARBA00029447"/>
    </source>
</evidence>
<evidence type="ECO:0000256" key="11">
    <source>
        <dbReference type="PROSITE-ProRule" id="PRU00284"/>
    </source>
</evidence>
<dbReference type="PROSITE" id="PS50885">
    <property type="entry name" value="HAMP"/>
    <property type="match status" value="1"/>
</dbReference>
<dbReference type="HOGENOM" id="CLU_000445_107_16_6"/>
<proteinExistence type="inferred from homology"/>
<dbReference type="PRINTS" id="PR00260">
    <property type="entry name" value="CHEMTRNSDUCR"/>
</dbReference>
<keyword evidence="3" id="KW-0488">Methylation</keyword>
<keyword evidence="4" id="KW-0145">Chemotaxis</keyword>
<dbReference type="GO" id="GO:0006935">
    <property type="term" value="P:chemotaxis"/>
    <property type="evidence" value="ECO:0007669"/>
    <property type="project" value="UniProtKB-KW"/>
</dbReference>
<keyword evidence="9 11" id="KW-0807">Transducer</keyword>
<accession>A0A077P9Z7</accession>
<evidence type="ECO:0000256" key="2">
    <source>
        <dbReference type="ARBA" id="ARBA00022475"/>
    </source>
</evidence>
<evidence type="ECO:0000256" key="6">
    <source>
        <dbReference type="ARBA" id="ARBA00022692"/>
    </source>
</evidence>
<comment type="similarity">
    <text evidence="10">Belongs to the methyl-accepting chemotaxis (MCP) protein family.</text>
</comment>
<feature type="compositionally biased region" description="Basic and acidic residues" evidence="12">
    <location>
        <begin position="522"/>
        <end position="534"/>
    </location>
</feature>
<evidence type="ECO:0000256" key="4">
    <source>
        <dbReference type="ARBA" id="ARBA00022500"/>
    </source>
</evidence>
<dbReference type="RefSeq" id="WP_038253065.1">
    <property type="nucleotide sequence ID" value="NZ_CAWLUU010000044.1"/>
</dbReference>
<evidence type="ECO:0000313" key="16">
    <source>
        <dbReference type="EMBL" id="CDH07654.1"/>
    </source>
</evidence>
<dbReference type="InterPro" id="IPR003660">
    <property type="entry name" value="HAMP_dom"/>
</dbReference>
<evidence type="ECO:0000256" key="13">
    <source>
        <dbReference type="SAM" id="Phobius"/>
    </source>
</evidence>
<evidence type="ECO:0000259" key="14">
    <source>
        <dbReference type="PROSITE" id="PS50111"/>
    </source>
</evidence>
<dbReference type="InterPro" id="IPR004090">
    <property type="entry name" value="Chemotax_Me-accpt_rcpt"/>
</dbReference>
<keyword evidence="6 13" id="KW-0812">Transmembrane</keyword>
<dbReference type="InterPro" id="IPR051310">
    <property type="entry name" value="MCP_chemotaxis"/>
</dbReference>
<dbReference type="CDD" id="cd19407">
    <property type="entry name" value="Tar_Tsr_sensor"/>
    <property type="match status" value="1"/>
</dbReference>
<dbReference type="SMART" id="SM00319">
    <property type="entry name" value="TarH"/>
    <property type="match status" value="1"/>
</dbReference>
<comment type="caution">
    <text evidence="16">The sequence shown here is derived from an EMBL/GenBank/DDBJ whole genome shotgun (WGS) entry which is preliminary data.</text>
</comment>
<dbReference type="PANTHER" id="PTHR43531">
    <property type="entry name" value="PROTEIN ICFG"/>
    <property type="match status" value="1"/>
</dbReference>
<name>A0A077P9Z7_XENBV</name>
<sequence>MLGRLRISTSLYLLLMMFCVMQIISSGLSLGIIHTDQSYIERIDLGTKRRDTLGLSWAAMLQTRNTLNKIAIGQKVGQPQDQIDAMEALLKSSLNEAERNFAQFSALPQIEKNDQSVALLAAVERSYQEYINALKELKTYLYEGNFQAFLDQPTENYQRQLEVAYNNYMQYLGHNISTAVSDGAFYYKVSIAMFFSSILMVFVVSASAHWWMRRNLLRPFDNMRACFQDVAEGRLNKEIAVTTSDEIGDIFRKLRDMQKSLIKSIASVRDNTNQMYAGIQEITQGNTDLSSRTEEQAASLEETAASMEELTVTVKQNAENARQASELAVSASQTASKGGELTVSVVATMDEIANSSKKISAIISVIDGIAFQTNILALNAAVEAARAGEQGRGFSVVAGEVRDLAQRSAEAAKEIKTLIDESVHRVNQGSELVNNAGNTMDELVKSVNQVTELMAEIAAASDEQSRGIHQVAQAVSQMDQVTQQNAALVEQSAAAAAALEDKADTLVKTVALFELPEGLDNEYDHDHDHDHDHQTSSASKMTDEYIASQVR</sequence>
<dbReference type="InterPro" id="IPR035440">
    <property type="entry name" value="4HB_MCP_dom_sf"/>
</dbReference>
<comment type="subcellular location">
    <subcellularLocation>
        <location evidence="1">Cell inner membrane</location>
        <topology evidence="1">Multi-pass membrane protein</topology>
    </subcellularLocation>
</comment>
<keyword evidence="8 13" id="KW-0472">Membrane</keyword>
<dbReference type="CDD" id="cd11386">
    <property type="entry name" value="MCP_signal"/>
    <property type="match status" value="1"/>
</dbReference>
<evidence type="ECO:0000256" key="1">
    <source>
        <dbReference type="ARBA" id="ARBA00004429"/>
    </source>
</evidence>
<dbReference type="Pfam" id="PF02203">
    <property type="entry name" value="TarH"/>
    <property type="match status" value="1"/>
</dbReference>
<feature type="transmembrane region" description="Helical" evidence="13">
    <location>
        <begin position="12"/>
        <end position="33"/>
    </location>
</feature>
<dbReference type="SUPFAM" id="SSF58104">
    <property type="entry name" value="Methyl-accepting chemotaxis protein (MCP) signaling domain"/>
    <property type="match status" value="1"/>
</dbReference>
<dbReference type="FunFam" id="1.10.287.950:FF:000001">
    <property type="entry name" value="Methyl-accepting chemotaxis sensory transducer"/>
    <property type="match status" value="1"/>
</dbReference>
<dbReference type="Gene3D" id="1.10.287.950">
    <property type="entry name" value="Methyl-accepting chemotaxis protein"/>
    <property type="match status" value="1"/>
</dbReference>
<organism evidence="16 17">
    <name type="scientific">Xenorhabdus bovienii str. oregonense</name>
    <dbReference type="NCBI Taxonomy" id="1398202"/>
    <lineage>
        <taxon>Bacteria</taxon>
        <taxon>Pseudomonadati</taxon>
        <taxon>Pseudomonadota</taxon>
        <taxon>Gammaproteobacteria</taxon>
        <taxon>Enterobacterales</taxon>
        <taxon>Morganellaceae</taxon>
        <taxon>Xenorhabdus</taxon>
    </lineage>
</organism>
<dbReference type="SMART" id="SM00304">
    <property type="entry name" value="HAMP"/>
    <property type="match status" value="1"/>
</dbReference>
<dbReference type="EMBL" id="CBSX010000213">
    <property type="protein sequence ID" value="CDH07654.1"/>
    <property type="molecule type" value="Genomic_DNA"/>
</dbReference>
<evidence type="ECO:0000256" key="3">
    <source>
        <dbReference type="ARBA" id="ARBA00022481"/>
    </source>
</evidence>
<gene>
    <name evidence="16" type="primary">tsr</name>
    <name evidence="16" type="ORF">XBO1_480019</name>
</gene>
<dbReference type="CDD" id="cd06225">
    <property type="entry name" value="HAMP"/>
    <property type="match status" value="1"/>
</dbReference>
<keyword evidence="2" id="KW-1003">Cell membrane</keyword>
<feature type="region of interest" description="Disordered" evidence="12">
    <location>
        <begin position="521"/>
        <end position="551"/>
    </location>
</feature>
<feature type="domain" description="Methyl-accepting transducer" evidence="14">
    <location>
        <begin position="271"/>
        <end position="500"/>
    </location>
</feature>
<feature type="domain" description="HAMP" evidence="15">
    <location>
        <begin position="214"/>
        <end position="266"/>
    </location>
</feature>
<dbReference type="Proteomes" id="UP000028483">
    <property type="component" value="Unassembled WGS sequence"/>
</dbReference>
<evidence type="ECO:0000256" key="9">
    <source>
        <dbReference type="ARBA" id="ARBA00023224"/>
    </source>
</evidence>
<evidence type="ECO:0000256" key="8">
    <source>
        <dbReference type="ARBA" id="ARBA00023136"/>
    </source>
</evidence>
<evidence type="ECO:0000256" key="7">
    <source>
        <dbReference type="ARBA" id="ARBA00022989"/>
    </source>
</evidence>
<dbReference type="PROSITE" id="PS50111">
    <property type="entry name" value="CHEMOTAXIS_TRANSDUC_2"/>
    <property type="match status" value="1"/>
</dbReference>
<dbReference type="InterPro" id="IPR003122">
    <property type="entry name" value="Tar_rcpt_lig-bd"/>
</dbReference>